<evidence type="ECO:0000256" key="6">
    <source>
        <dbReference type="ARBA" id="ARBA00048807"/>
    </source>
</evidence>
<comment type="caution">
    <text evidence="7">The sequence shown here is derived from an EMBL/GenBank/DDBJ whole genome shotgun (WGS) entry which is preliminary data.</text>
</comment>
<comment type="pathway">
    <text evidence="1">Purine metabolism; 7-cyano-7-deazaguanine biosynthesis.</text>
</comment>
<dbReference type="GO" id="GO:0070497">
    <property type="term" value="F:6-carboxytetrahydropterin synthase activity"/>
    <property type="evidence" value="ECO:0007669"/>
    <property type="project" value="UniProtKB-EC"/>
</dbReference>
<dbReference type="Proteomes" id="UP000315825">
    <property type="component" value="Unassembled WGS sequence"/>
</dbReference>
<proteinExistence type="inferred from homology"/>
<dbReference type="AlphaFoldDB" id="A0A520N0H2"/>
<evidence type="ECO:0000256" key="5">
    <source>
        <dbReference type="ARBA" id="ARBA00031449"/>
    </source>
</evidence>
<comment type="similarity">
    <text evidence="2">Belongs to the PTPS family. QueD subfamily.</text>
</comment>
<organism evidence="7 8">
    <name type="scientific">SAR86 cluster bacterium</name>
    <dbReference type="NCBI Taxonomy" id="2030880"/>
    <lineage>
        <taxon>Bacteria</taxon>
        <taxon>Pseudomonadati</taxon>
        <taxon>Pseudomonadota</taxon>
        <taxon>Gammaproteobacteria</taxon>
        <taxon>SAR86 cluster</taxon>
    </lineage>
</organism>
<dbReference type="SUPFAM" id="SSF55620">
    <property type="entry name" value="Tetrahydrobiopterin biosynthesis enzymes-like"/>
    <property type="match status" value="1"/>
</dbReference>
<dbReference type="Pfam" id="PF01242">
    <property type="entry name" value="PTPS"/>
    <property type="match status" value="1"/>
</dbReference>
<dbReference type="EMBL" id="SHBE01000002">
    <property type="protein sequence ID" value="RZO26923.1"/>
    <property type="molecule type" value="Genomic_DNA"/>
</dbReference>
<evidence type="ECO:0000256" key="2">
    <source>
        <dbReference type="ARBA" id="ARBA00008900"/>
    </source>
</evidence>
<dbReference type="InterPro" id="IPR038418">
    <property type="entry name" value="6-PTP_synth/QueD_sf"/>
</dbReference>
<sequence>MYRVIKTYGHERGYSCSFRQWNAKSNCKYLHGYSLGFKITLESPTLDKNNWVYNFGDFSFLEKWLDKNFDHTLLVASDDPEKKSILKLNNMAAKVNELEKISCEFFAELTYKFVAEHLMSENINVVSVEVSEHGSNAASYYEE</sequence>
<evidence type="ECO:0000313" key="8">
    <source>
        <dbReference type="Proteomes" id="UP000315825"/>
    </source>
</evidence>
<dbReference type="Gene3D" id="3.30.479.10">
    <property type="entry name" value="6-pyruvoyl tetrahydropterin synthase/QueD"/>
    <property type="match status" value="1"/>
</dbReference>
<dbReference type="InterPro" id="IPR007115">
    <property type="entry name" value="6-PTP_synth/QueD"/>
</dbReference>
<gene>
    <name evidence="7" type="ORF">EVA92_01890</name>
</gene>
<protein>
    <recommendedName>
        <fullName evidence="4">6-carboxy-5,6,7,8-tetrahydropterin synthase</fullName>
        <ecNumber evidence="3">4.1.2.50</ecNumber>
    </recommendedName>
    <alternativeName>
        <fullName evidence="5">Queuosine biosynthesis protein QueD</fullName>
    </alternativeName>
</protein>
<dbReference type="UniPathway" id="UPA00391"/>
<comment type="catalytic activity">
    <reaction evidence="6">
        <text>7,8-dihydroneopterin 3'-triphosphate + H2O = 6-carboxy-5,6,7,8-tetrahydropterin + triphosphate + acetaldehyde + 2 H(+)</text>
        <dbReference type="Rhea" id="RHEA:27966"/>
        <dbReference type="ChEBI" id="CHEBI:15343"/>
        <dbReference type="ChEBI" id="CHEBI:15377"/>
        <dbReference type="ChEBI" id="CHEBI:15378"/>
        <dbReference type="ChEBI" id="CHEBI:18036"/>
        <dbReference type="ChEBI" id="CHEBI:58462"/>
        <dbReference type="ChEBI" id="CHEBI:61032"/>
        <dbReference type="EC" id="4.1.2.50"/>
    </reaction>
</comment>
<name>A0A520N0H2_9GAMM</name>
<evidence type="ECO:0000256" key="4">
    <source>
        <dbReference type="ARBA" id="ARBA00018141"/>
    </source>
</evidence>
<reference evidence="7 8" key="1">
    <citation type="submission" date="2019-02" db="EMBL/GenBank/DDBJ databases">
        <title>Prokaryotic population dynamics and viral predation in marine succession experiment using metagenomics: the confinement effect.</title>
        <authorList>
            <person name="Haro-Moreno J.M."/>
            <person name="Rodriguez-Valera F."/>
            <person name="Lopez-Perez M."/>
        </authorList>
    </citation>
    <scope>NUCLEOTIDE SEQUENCE [LARGE SCALE GENOMIC DNA]</scope>
    <source>
        <strain evidence="7">MED-G159</strain>
    </source>
</reference>
<dbReference type="EC" id="4.1.2.50" evidence="3"/>
<evidence type="ECO:0000313" key="7">
    <source>
        <dbReference type="EMBL" id="RZO26923.1"/>
    </source>
</evidence>
<accession>A0A520N0H2</accession>
<evidence type="ECO:0000256" key="3">
    <source>
        <dbReference type="ARBA" id="ARBA00012982"/>
    </source>
</evidence>
<evidence type="ECO:0000256" key="1">
    <source>
        <dbReference type="ARBA" id="ARBA00005061"/>
    </source>
</evidence>